<dbReference type="Pfam" id="PF01755">
    <property type="entry name" value="Glyco_transf_25"/>
    <property type="match status" value="1"/>
</dbReference>
<organism evidence="3 4">
    <name type="scientific">Effrenium voratum</name>
    <dbReference type="NCBI Taxonomy" id="2562239"/>
    <lineage>
        <taxon>Eukaryota</taxon>
        <taxon>Sar</taxon>
        <taxon>Alveolata</taxon>
        <taxon>Dinophyceae</taxon>
        <taxon>Suessiales</taxon>
        <taxon>Symbiodiniaceae</taxon>
        <taxon>Effrenium</taxon>
    </lineage>
</organism>
<keyword evidence="4" id="KW-1185">Reference proteome</keyword>
<feature type="compositionally biased region" description="Acidic residues" evidence="1">
    <location>
        <begin position="317"/>
        <end position="326"/>
    </location>
</feature>
<comment type="caution">
    <text evidence="3">The sequence shown here is derived from an EMBL/GenBank/DDBJ whole genome shotgun (WGS) entry which is preliminary data.</text>
</comment>
<evidence type="ECO:0000259" key="2">
    <source>
        <dbReference type="Pfam" id="PF01755"/>
    </source>
</evidence>
<dbReference type="Proteomes" id="UP001178507">
    <property type="component" value="Unassembled WGS sequence"/>
</dbReference>
<sequence>MFQASRKRTQGEAGGKCLKRRNSVASPARTRAARRITSVSRPAISELNSIVVNLHRRPDRMEGCRQRLEQFCPQLPFQRFDATDGRQVQIPLEEVTTSWNTARNVGYQKQRAIRKGWDDLETYQVRQLELSAGERGCASSHIRAWQHCLQQAAGSDRPLLVLEDDAAPTAEFCEVLDSALGALPADAQLLYLGYSQAADWRRQISPHLVESLYVWTTVAYIVWPAGARHMLAQLPVNEPVDNWMAGLCAEEGLKAYCVRPKIVLQADAWNVNSDVAHSDEHYWGPNSDIQHSDALYWGPGHPEAGGDPSGGLLWDLDGSESEDEEL</sequence>
<evidence type="ECO:0000256" key="1">
    <source>
        <dbReference type="SAM" id="MobiDB-lite"/>
    </source>
</evidence>
<dbReference type="CDD" id="cd06532">
    <property type="entry name" value="Glyco_transf_25"/>
    <property type="match status" value="1"/>
</dbReference>
<reference evidence="3" key="1">
    <citation type="submission" date="2023-08" db="EMBL/GenBank/DDBJ databases">
        <authorList>
            <person name="Chen Y."/>
            <person name="Shah S."/>
            <person name="Dougan E. K."/>
            <person name="Thang M."/>
            <person name="Chan C."/>
        </authorList>
    </citation>
    <scope>NUCLEOTIDE SEQUENCE</scope>
</reference>
<evidence type="ECO:0000313" key="4">
    <source>
        <dbReference type="Proteomes" id="UP001178507"/>
    </source>
</evidence>
<dbReference type="AlphaFoldDB" id="A0AA36N865"/>
<feature type="region of interest" description="Disordered" evidence="1">
    <location>
        <begin position="294"/>
        <end position="326"/>
    </location>
</feature>
<proteinExistence type="predicted"/>
<feature type="region of interest" description="Disordered" evidence="1">
    <location>
        <begin position="1"/>
        <end position="34"/>
    </location>
</feature>
<dbReference type="EMBL" id="CAUJNA010003457">
    <property type="protein sequence ID" value="CAJ1402560.1"/>
    <property type="molecule type" value="Genomic_DNA"/>
</dbReference>
<feature type="domain" description="Glycosyl transferase family 25" evidence="2">
    <location>
        <begin position="50"/>
        <end position="202"/>
    </location>
</feature>
<evidence type="ECO:0000313" key="3">
    <source>
        <dbReference type="EMBL" id="CAJ1402560.1"/>
    </source>
</evidence>
<dbReference type="InterPro" id="IPR002654">
    <property type="entry name" value="Glyco_trans_25"/>
</dbReference>
<name>A0AA36N865_9DINO</name>
<accession>A0AA36N865</accession>
<gene>
    <name evidence="3" type="ORF">EVOR1521_LOCUS25413</name>
</gene>
<protein>
    <recommendedName>
        <fullName evidence="2">Glycosyl transferase family 25 domain-containing protein</fullName>
    </recommendedName>
</protein>